<organism evidence="2 3">
    <name type="scientific">Teratosphaeria nubilosa</name>
    <dbReference type="NCBI Taxonomy" id="161662"/>
    <lineage>
        <taxon>Eukaryota</taxon>
        <taxon>Fungi</taxon>
        <taxon>Dikarya</taxon>
        <taxon>Ascomycota</taxon>
        <taxon>Pezizomycotina</taxon>
        <taxon>Dothideomycetes</taxon>
        <taxon>Dothideomycetidae</taxon>
        <taxon>Mycosphaerellales</taxon>
        <taxon>Teratosphaeriaceae</taxon>
        <taxon>Teratosphaeria</taxon>
    </lineage>
</organism>
<dbReference type="EMBL" id="ML995848">
    <property type="protein sequence ID" value="KAF2768024.1"/>
    <property type="molecule type" value="Genomic_DNA"/>
</dbReference>
<name>A0A6G1L704_9PEZI</name>
<dbReference type="OrthoDB" id="3946241at2759"/>
<feature type="region of interest" description="Disordered" evidence="1">
    <location>
        <begin position="22"/>
        <end position="176"/>
    </location>
</feature>
<protein>
    <submittedName>
        <fullName evidence="2">Uncharacterized protein</fullName>
    </submittedName>
</protein>
<feature type="compositionally biased region" description="Polar residues" evidence="1">
    <location>
        <begin position="34"/>
        <end position="47"/>
    </location>
</feature>
<feature type="compositionally biased region" description="Polar residues" evidence="1">
    <location>
        <begin position="120"/>
        <end position="153"/>
    </location>
</feature>
<accession>A0A6G1L704</accession>
<evidence type="ECO:0000313" key="2">
    <source>
        <dbReference type="EMBL" id="KAF2768024.1"/>
    </source>
</evidence>
<gene>
    <name evidence="2" type="ORF">EJ03DRAFT_328580</name>
</gene>
<dbReference type="AlphaFoldDB" id="A0A6G1L704"/>
<evidence type="ECO:0000313" key="3">
    <source>
        <dbReference type="Proteomes" id="UP000799436"/>
    </source>
</evidence>
<dbReference type="Proteomes" id="UP000799436">
    <property type="component" value="Unassembled WGS sequence"/>
</dbReference>
<feature type="compositionally biased region" description="Basic and acidic residues" evidence="1">
    <location>
        <begin position="67"/>
        <end position="88"/>
    </location>
</feature>
<keyword evidence="3" id="KW-1185">Reference proteome</keyword>
<proteinExistence type="predicted"/>
<sequence>MEPRLPLDYYIAAADTMASEERTLTKLQEAGQGSAENESTSGANSPQWLHISPRTRRRSEQVNALKQGRETRADSAVDDPKFEHDQSRGFEFPSPADKQRRKSVDEDEQPLLAEPPGLTTRGSNIGTPVTPGQTRPGASQSLPRSYLNDSLVDQSLPIPEPPLQKHILPFRPKPNLPKLMKREDPTEQLLDDHSPGGTSKTYDFAMMQLDNASDTTYAHKTVFYPPIYDPTIEDEHQWADSSPFTSRPEYPWLCSKRWLCCKCGAETIVEQQICSRLACKHSICNRRCHRAPPRPSGRASSSSIDMLWWHSSQYPFLFDAQCKSSC</sequence>
<reference evidence="2" key="1">
    <citation type="journal article" date="2020" name="Stud. Mycol.">
        <title>101 Dothideomycetes genomes: a test case for predicting lifestyles and emergence of pathogens.</title>
        <authorList>
            <person name="Haridas S."/>
            <person name="Albert R."/>
            <person name="Binder M."/>
            <person name="Bloem J."/>
            <person name="Labutti K."/>
            <person name="Salamov A."/>
            <person name="Andreopoulos B."/>
            <person name="Baker S."/>
            <person name="Barry K."/>
            <person name="Bills G."/>
            <person name="Bluhm B."/>
            <person name="Cannon C."/>
            <person name="Castanera R."/>
            <person name="Culley D."/>
            <person name="Daum C."/>
            <person name="Ezra D."/>
            <person name="Gonzalez J."/>
            <person name="Henrissat B."/>
            <person name="Kuo A."/>
            <person name="Liang C."/>
            <person name="Lipzen A."/>
            <person name="Lutzoni F."/>
            <person name="Magnuson J."/>
            <person name="Mondo S."/>
            <person name="Nolan M."/>
            <person name="Ohm R."/>
            <person name="Pangilinan J."/>
            <person name="Park H.-J."/>
            <person name="Ramirez L."/>
            <person name="Alfaro M."/>
            <person name="Sun H."/>
            <person name="Tritt A."/>
            <person name="Yoshinaga Y."/>
            <person name="Zwiers L.-H."/>
            <person name="Turgeon B."/>
            <person name="Goodwin S."/>
            <person name="Spatafora J."/>
            <person name="Crous P."/>
            <person name="Grigoriev I."/>
        </authorList>
    </citation>
    <scope>NUCLEOTIDE SEQUENCE</scope>
    <source>
        <strain evidence="2">CBS 116005</strain>
    </source>
</reference>
<evidence type="ECO:0000256" key="1">
    <source>
        <dbReference type="SAM" id="MobiDB-lite"/>
    </source>
</evidence>